<keyword evidence="2" id="KW-1185">Reference proteome</keyword>
<evidence type="ECO:0000313" key="2">
    <source>
        <dbReference type="Proteomes" id="UP000789920"/>
    </source>
</evidence>
<comment type="caution">
    <text evidence="1">The sequence shown here is derived from an EMBL/GenBank/DDBJ whole genome shotgun (WGS) entry which is preliminary data.</text>
</comment>
<dbReference type="Proteomes" id="UP000789920">
    <property type="component" value="Unassembled WGS sequence"/>
</dbReference>
<feature type="non-terminal residue" evidence="1">
    <location>
        <position position="1"/>
    </location>
</feature>
<gene>
    <name evidence="1" type="ORF">RPERSI_LOCUS29127</name>
</gene>
<dbReference type="EMBL" id="CAJVQC010108579">
    <property type="protein sequence ID" value="CAG8834236.1"/>
    <property type="molecule type" value="Genomic_DNA"/>
</dbReference>
<reference evidence="1" key="1">
    <citation type="submission" date="2021-06" db="EMBL/GenBank/DDBJ databases">
        <authorList>
            <person name="Kallberg Y."/>
            <person name="Tangrot J."/>
            <person name="Rosling A."/>
        </authorList>
    </citation>
    <scope>NUCLEOTIDE SEQUENCE</scope>
    <source>
        <strain evidence="1">MA461A</strain>
    </source>
</reference>
<sequence>KNTILKDTSDAKHQQMKKNTEQDDTNNARHQLVKETPTG</sequence>
<protein>
    <submittedName>
        <fullName evidence="1">6405_t:CDS:1</fullName>
    </submittedName>
</protein>
<evidence type="ECO:0000313" key="1">
    <source>
        <dbReference type="EMBL" id="CAG8834236.1"/>
    </source>
</evidence>
<name>A0ACA9SB88_9GLOM</name>
<accession>A0ACA9SB88</accession>
<proteinExistence type="predicted"/>
<organism evidence="1 2">
    <name type="scientific">Racocetra persica</name>
    <dbReference type="NCBI Taxonomy" id="160502"/>
    <lineage>
        <taxon>Eukaryota</taxon>
        <taxon>Fungi</taxon>
        <taxon>Fungi incertae sedis</taxon>
        <taxon>Mucoromycota</taxon>
        <taxon>Glomeromycotina</taxon>
        <taxon>Glomeromycetes</taxon>
        <taxon>Diversisporales</taxon>
        <taxon>Gigasporaceae</taxon>
        <taxon>Racocetra</taxon>
    </lineage>
</organism>